<keyword evidence="3" id="KW-1185">Reference proteome</keyword>
<feature type="region of interest" description="Disordered" evidence="1">
    <location>
        <begin position="31"/>
        <end position="112"/>
    </location>
</feature>
<gene>
    <name evidence="2" type="ORF">Taro_029812</name>
</gene>
<dbReference type="AlphaFoldDB" id="A0A843VS90"/>
<comment type="caution">
    <text evidence="2">The sequence shown here is derived from an EMBL/GenBank/DDBJ whole genome shotgun (WGS) entry which is preliminary data.</text>
</comment>
<dbReference type="EMBL" id="NMUH01002005">
    <property type="protein sequence ID" value="MQL97127.1"/>
    <property type="molecule type" value="Genomic_DNA"/>
</dbReference>
<evidence type="ECO:0000313" key="3">
    <source>
        <dbReference type="Proteomes" id="UP000652761"/>
    </source>
</evidence>
<dbReference type="Proteomes" id="UP000652761">
    <property type="component" value="Unassembled WGS sequence"/>
</dbReference>
<feature type="compositionally biased region" description="Low complexity" evidence="1">
    <location>
        <begin position="33"/>
        <end position="55"/>
    </location>
</feature>
<proteinExistence type="predicted"/>
<protein>
    <submittedName>
        <fullName evidence="2">Uncharacterized protein</fullName>
    </submittedName>
</protein>
<evidence type="ECO:0000313" key="2">
    <source>
        <dbReference type="EMBL" id="MQL97127.1"/>
    </source>
</evidence>
<organism evidence="2 3">
    <name type="scientific">Colocasia esculenta</name>
    <name type="common">Wild taro</name>
    <name type="synonym">Arum esculentum</name>
    <dbReference type="NCBI Taxonomy" id="4460"/>
    <lineage>
        <taxon>Eukaryota</taxon>
        <taxon>Viridiplantae</taxon>
        <taxon>Streptophyta</taxon>
        <taxon>Embryophyta</taxon>
        <taxon>Tracheophyta</taxon>
        <taxon>Spermatophyta</taxon>
        <taxon>Magnoliopsida</taxon>
        <taxon>Liliopsida</taxon>
        <taxon>Araceae</taxon>
        <taxon>Aroideae</taxon>
        <taxon>Colocasieae</taxon>
        <taxon>Colocasia</taxon>
    </lineage>
</organism>
<feature type="compositionally biased region" description="Low complexity" evidence="1">
    <location>
        <begin position="62"/>
        <end position="73"/>
    </location>
</feature>
<reference evidence="2" key="1">
    <citation type="submission" date="2017-07" db="EMBL/GenBank/DDBJ databases">
        <title>Taro Niue Genome Assembly and Annotation.</title>
        <authorList>
            <person name="Atibalentja N."/>
            <person name="Keating K."/>
            <person name="Fields C.J."/>
        </authorList>
    </citation>
    <scope>NUCLEOTIDE SEQUENCE</scope>
    <source>
        <strain evidence="2">Niue_2</strain>
        <tissue evidence="2">Leaf</tissue>
    </source>
</reference>
<accession>A0A843VS90</accession>
<feature type="compositionally biased region" description="Polar residues" evidence="1">
    <location>
        <begin position="88"/>
        <end position="101"/>
    </location>
</feature>
<evidence type="ECO:0000256" key="1">
    <source>
        <dbReference type="SAM" id="MobiDB-lite"/>
    </source>
</evidence>
<name>A0A843VS90_COLES</name>
<sequence length="112" mass="11757">MSSSHELCFLCTSARKPHLDAYSFARLAPQRTGAPGLPLRSSSSRASTPTAPSAAVHESSTPAARAPDPAAIASRTARHPPQPHAPSQLHTTSLHIPTSIATRRLQPHAKSA</sequence>